<accession>A0A7J8NKW5</accession>
<evidence type="ECO:0000313" key="1">
    <source>
        <dbReference type="EMBL" id="MBA0577638.1"/>
    </source>
</evidence>
<gene>
    <name evidence="1" type="ORF">Golob_027672</name>
</gene>
<dbReference type="Proteomes" id="UP000593572">
    <property type="component" value="Unassembled WGS sequence"/>
</dbReference>
<sequence length="67" mass="8418">MKKRVLNKVEDNATIQIWLRRHNKRRNNLQELKEIWDQWEDETKQLFYCNYGDLPYLLNVKVDRHLF</sequence>
<keyword evidence="2" id="KW-1185">Reference proteome</keyword>
<evidence type="ECO:0000313" key="2">
    <source>
        <dbReference type="Proteomes" id="UP000593572"/>
    </source>
</evidence>
<dbReference type="EMBL" id="JABEZX010356506">
    <property type="protein sequence ID" value="MBA0577638.1"/>
    <property type="molecule type" value="Genomic_DNA"/>
</dbReference>
<reference evidence="1 2" key="1">
    <citation type="journal article" date="2019" name="Genome Biol. Evol.">
        <title>Insights into the evolution of the New World diploid cottons (Gossypium, subgenus Houzingenia) based on genome sequencing.</title>
        <authorList>
            <person name="Grover C.E."/>
            <person name="Arick M.A. 2nd"/>
            <person name="Thrash A."/>
            <person name="Conover J.L."/>
            <person name="Sanders W.S."/>
            <person name="Peterson D.G."/>
            <person name="Frelichowski J.E."/>
            <person name="Scheffler J.A."/>
            <person name="Scheffler B.E."/>
            <person name="Wendel J.F."/>
        </authorList>
    </citation>
    <scope>NUCLEOTIDE SEQUENCE [LARGE SCALE GENOMIC DNA]</scope>
    <source>
        <strain evidence="1">157</strain>
        <tissue evidence="1">Leaf</tissue>
    </source>
</reference>
<protein>
    <submittedName>
        <fullName evidence="1">Uncharacterized protein</fullName>
    </submittedName>
</protein>
<dbReference type="AlphaFoldDB" id="A0A7J8NKW5"/>
<name>A0A7J8NKW5_9ROSI</name>
<comment type="caution">
    <text evidence="1">The sequence shown here is derived from an EMBL/GenBank/DDBJ whole genome shotgun (WGS) entry which is preliminary data.</text>
</comment>
<organism evidence="1 2">
    <name type="scientific">Gossypium lobatum</name>
    <dbReference type="NCBI Taxonomy" id="34289"/>
    <lineage>
        <taxon>Eukaryota</taxon>
        <taxon>Viridiplantae</taxon>
        <taxon>Streptophyta</taxon>
        <taxon>Embryophyta</taxon>
        <taxon>Tracheophyta</taxon>
        <taxon>Spermatophyta</taxon>
        <taxon>Magnoliopsida</taxon>
        <taxon>eudicotyledons</taxon>
        <taxon>Gunneridae</taxon>
        <taxon>Pentapetalae</taxon>
        <taxon>rosids</taxon>
        <taxon>malvids</taxon>
        <taxon>Malvales</taxon>
        <taxon>Malvaceae</taxon>
        <taxon>Malvoideae</taxon>
        <taxon>Gossypium</taxon>
    </lineage>
</organism>
<proteinExistence type="predicted"/>